<dbReference type="PANTHER" id="PTHR34535">
    <property type="entry name" value="HYDROGENASE MATURATION FACTOR HYPA"/>
    <property type="match status" value="1"/>
</dbReference>
<proteinExistence type="inferred from homology"/>
<dbReference type="Gene3D" id="3.30.2320.80">
    <property type="match status" value="1"/>
</dbReference>
<dbReference type="NCBIfam" id="NF003008">
    <property type="entry name" value="PRK03824.1"/>
    <property type="match status" value="1"/>
</dbReference>
<dbReference type="GO" id="GO:0008270">
    <property type="term" value="F:zinc ion binding"/>
    <property type="evidence" value="ECO:0007669"/>
    <property type="project" value="UniProtKB-UniRule"/>
</dbReference>
<feature type="binding site" evidence="4">
    <location>
        <position position="28"/>
    </location>
    <ligand>
        <name>Ni(2+)</name>
        <dbReference type="ChEBI" id="CHEBI:49786"/>
    </ligand>
</feature>
<dbReference type="PATRIC" id="fig|172049.5.peg.15"/>
<dbReference type="Proteomes" id="UP000053911">
    <property type="component" value="Unassembled WGS sequence"/>
</dbReference>
<dbReference type="EMBL" id="LGFD01000061">
    <property type="protein sequence ID" value="KUK16801.1"/>
    <property type="molecule type" value="Genomic_DNA"/>
</dbReference>
<sequence>MGFSTPFVQNAPFINHTHLDSFGGDKMHEWALADGIVRTAIEFARQHGKEKVLGMRIVLGELQDVNQEILEFAINEIKKGTIAEEAEIEFIVEEAEFKCRNCGNEWKLKDVEKNFNETIKEDIHFIPEVVHAFLACPNCGSRDFEVTKGRGVYLAAIKVEGDDE</sequence>
<comment type="similarity">
    <text evidence="4">Belongs to the HypA/HybF family.</text>
</comment>
<feature type="binding site" evidence="4">
    <location>
        <position position="136"/>
    </location>
    <ligand>
        <name>Zn(2+)</name>
        <dbReference type="ChEBI" id="CHEBI:29105"/>
    </ligand>
</feature>
<dbReference type="GO" id="GO:0051604">
    <property type="term" value="P:protein maturation"/>
    <property type="evidence" value="ECO:0007669"/>
    <property type="project" value="InterPro"/>
</dbReference>
<keyword evidence="3 4" id="KW-0862">Zinc</keyword>
<keyword evidence="2 4" id="KW-0479">Metal-binding</keyword>
<evidence type="ECO:0000313" key="6">
    <source>
        <dbReference type="Proteomes" id="UP000053911"/>
    </source>
</evidence>
<feature type="binding site" evidence="4">
    <location>
        <position position="139"/>
    </location>
    <ligand>
        <name>Zn(2+)</name>
        <dbReference type="ChEBI" id="CHEBI:29105"/>
    </ligand>
</feature>
<evidence type="ECO:0000256" key="1">
    <source>
        <dbReference type="ARBA" id="ARBA00022596"/>
    </source>
</evidence>
<reference evidence="6" key="1">
    <citation type="journal article" date="2015" name="MBio">
        <title>Genome-Resolved Metagenomic Analysis Reveals Roles for Candidate Phyla and Other Microbial Community Members in Biogeochemical Transformations in Oil Reservoirs.</title>
        <authorList>
            <person name="Hu P."/>
            <person name="Tom L."/>
            <person name="Singh A."/>
            <person name="Thomas B.C."/>
            <person name="Baker B.J."/>
            <person name="Piceno Y.M."/>
            <person name="Andersen G.L."/>
            <person name="Banfield J.F."/>
        </authorList>
    </citation>
    <scope>NUCLEOTIDE SEQUENCE [LARGE SCALE GENOMIC DNA]</scope>
</reference>
<dbReference type="AlphaFoldDB" id="A0A101EK30"/>
<comment type="caution">
    <text evidence="5">The sequence shown here is derived from an EMBL/GenBank/DDBJ whole genome shotgun (WGS) entry which is preliminary data.</text>
</comment>
<gene>
    <name evidence="4" type="primary">hypA</name>
    <name evidence="5" type="ORF">XD54_1906</name>
</gene>
<comment type="function">
    <text evidence="4">Involved in the maturation of [NiFe] hydrogenases. Required for nickel insertion into the metal center of the hydrogenase.</text>
</comment>
<accession>A0A101EK30</accession>
<protein>
    <recommendedName>
        <fullName evidence="4">Hydrogenase maturation factor HypA</fullName>
    </recommendedName>
</protein>
<dbReference type="HAMAP" id="MF_00213">
    <property type="entry name" value="HypA_HybF"/>
    <property type="match status" value="1"/>
</dbReference>
<keyword evidence="1 4" id="KW-0533">Nickel</keyword>
<evidence type="ECO:0000256" key="4">
    <source>
        <dbReference type="HAMAP-Rule" id="MF_00213"/>
    </source>
</evidence>
<dbReference type="PIRSF" id="PIRSF004761">
    <property type="entry name" value="Hydrgn_mat_HypA"/>
    <property type="match status" value="1"/>
</dbReference>
<dbReference type="InterPro" id="IPR000688">
    <property type="entry name" value="HypA/HybF"/>
</dbReference>
<evidence type="ECO:0000256" key="3">
    <source>
        <dbReference type="ARBA" id="ARBA00022833"/>
    </source>
</evidence>
<feature type="binding site" evidence="4">
    <location>
        <position position="99"/>
    </location>
    <ligand>
        <name>Zn(2+)</name>
        <dbReference type="ChEBI" id="CHEBI:29105"/>
    </ligand>
</feature>
<dbReference type="GO" id="GO:0016151">
    <property type="term" value="F:nickel cation binding"/>
    <property type="evidence" value="ECO:0007669"/>
    <property type="project" value="UniProtKB-UniRule"/>
</dbReference>
<evidence type="ECO:0000256" key="2">
    <source>
        <dbReference type="ARBA" id="ARBA00022723"/>
    </source>
</evidence>
<name>A0A101EK30_9EURY</name>
<feature type="binding site" evidence="4">
    <location>
        <position position="102"/>
    </location>
    <ligand>
        <name>Zn(2+)</name>
        <dbReference type="ChEBI" id="CHEBI:29105"/>
    </ligand>
</feature>
<dbReference type="PANTHER" id="PTHR34535:SF3">
    <property type="entry name" value="HYDROGENASE MATURATION FACTOR HYPA"/>
    <property type="match status" value="1"/>
</dbReference>
<organism evidence="5 6">
    <name type="scientific">Thermococcus sibiricus</name>
    <dbReference type="NCBI Taxonomy" id="172049"/>
    <lineage>
        <taxon>Archaea</taxon>
        <taxon>Methanobacteriati</taxon>
        <taxon>Methanobacteriota</taxon>
        <taxon>Thermococci</taxon>
        <taxon>Thermococcales</taxon>
        <taxon>Thermococcaceae</taxon>
        <taxon>Thermococcus</taxon>
    </lineage>
</organism>
<evidence type="ECO:0000313" key="5">
    <source>
        <dbReference type="EMBL" id="KUK16801.1"/>
    </source>
</evidence>
<dbReference type="Pfam" id="PF01155">
    <property type="entry name" value="HypA"/>
    <property type="match status" value="1"/>
</dbReference>